<gene>
    <name evidence="2" type="ORF">SAMN05216204_11764</name>
</gene>
<keyword evidence="3" id="KW-1185">Reference proteome</keyword>
<feature type="domain" description="Chemotaxis methyl-accepting receptor HlyB-like 4HB MCP" evidence="1">
    <location>
        <begin position="2"/>
        <end position="133"/>
    </location>
</feature>
<dbReference type="Pfam" id="PF12729">
    <property type="entry name" value="4HB_MCP_1"/>
    <property type="match status" value="1"/>
</dbReference>
<dbReference type="AlphaFoldDB" id="A0A1I1PXH5"/>
<organism evidence="2 3">
    <name type="scientific">Massilia yuzhufengensis</name>
    <dbReference type="NCBI Taxonomy" id="1164594"/>
    <lineage>
        <taxon>Bacteria</taxon>
        <taxon>Pseudomonadati</taxon>
        <taxon>Pseudomonadota</taxon>
        <taxon>Betaproteobacteria</taxon>
        <taxon>Burkholderiales</taxon>
        <taxon>Oxalobacteraceae</taxon>
        <taxon>Telluria group</taxon>
        <taxon>Massilia</taxon>
    </lineage>
</organism>
<dbReference type="RefSeq" id="WP_091875351.1">
    <property type="nucleotide sequence ID" value="NZ_FOLD01000017.1"/>
</dbReference>
<accession>A0A1I1PXH5</accession>
<reference evidence="3" key="1">
    <citation type="submission" date="2016-10" db="EMBL/GenBank/DDBJ databases">
        <authorList>
            <person name="Varghese N."/>
            <person name="Submissions S."/>
        </authorList>
    </citation>
    <scope>NUCLEOTIDE SEQUENCE [LARGE SCALE GENOMIC DNA]</scope>
    <source>
        <strain evidence="3">CGMCC 1.12041</strain>
    </source>
</reference>
<dbReference type="InterPro" id="IPR024478">
    <property type="entry name" value="HlyB_4HB_MCP"/>
</dbReference>
<evidence type="ECO:0000259" key="1">
    <source>
        <dbReference type="Pfam" id="PF12729"/>
    </source>
</evidence>
<proteinExistence type="predicted"/>
<dbReference type="OrthoDB" id="9806477at2"/>
<evidence type="ECO:0000313" key="3">
    <source>
        <dbReference type="Proteomes" id="UP000198639"/>
    </source>
</evidence>
<sequence>MGSINAMASDMYQRELMGRSYIEEANIDLICVGRARGNNLLPTPQLERDTNMRNIRKYTAAIQDKLDKARQLFVTDEAKRMFAEYTTVAASYDTELTRALALADKEGLASRSEALTLALAATRKHANVLDDLLSNHRSRNRRGPG</sequence>
<dbReference type="EMBL" id="FOLD01000017">
    <property type="protein sequence ID" value="SFD14606.1"/>
    <property type="molecule type" value="Genomic_DNA"/>
</dbReference>
<name>A0A1I1PXH5_9BURK</name>
<dbReference type="STRING" id="1164594.SAMN05216204_11764"/>
<evidence type="ECO:0000313" key="2">
    <source>
        <dbReference type="EMBL" id="SFD14606.1"/>
    </source>
</evidence>
<dbReference type="Proteomes" id="UP000198639">
    <property type="component" value="Unassembled WGS sequence"/>
</dbReference>
<protein>
    <submittedName>
        <fullName evidence="2">Methyl-accepting chemotaxis protein</fullName>
    </submittedName>
</protein>